<dbReference type="RefSeq" id="WP_121201706.1">
    <property type="nucleotide sequence ID" value="NZ_RBKU01000001.1"/>
</dbReference>
<keyword evidence="5" id="KW-1185">Reference proteome</keyword>
<gene>
    <name evidence="4" type="ORF">BDD43_5942</name>
</gene>
<dbReference type="SUPFAM" id="SSF53756">
    <property type="entry name" value="UDP-Glycosyltransferase/glycogen phosphorylase"/>
    <property type="match status" value="1"/>
</dbReference>
<dbReference type="PANTHER" id="PTHR46401">
    <property type="entry name" value="GLYCOSYLTRANSFERASE WBBK-RELATED"/>
    <property type="match status" value="1"/>
</dbReference>
<evidence type="ECO:0000313" key="5">
    <source>
        <dbReference type="Proteomes" id="UP000268007"/>
    </source>
</evidence>
<dbReference type="Gene3D" id="3.40.50.2000">
    <property type="entry name" value="Glycogen Phosphorylase B"/>
    <property type="match status" value="2"/>
</dbReference>
<dbReference type="Pfam" id="PF00534">
    <property type="entry name" value="Glycos_transf_1"/>
    <property type="match status" value="1"/>
</dbReference>
<evidence type="ECO:0000313" key="4">
    <source>
        <dbReference type="EMBL" id="RKR85671.1"/>
    </source>
</evidence>
<organism evidence="4 5">
    <name type="scientific">Mucilaginibacter gracilis</name>
    <dbReference type="NCBI Taxonomy" id="423350"/>
    <lineage>
        <taxon>Bacteria</taxon>
        <taxon>Pseudomonadati</taxon>
        <taxon>Bacteroidota</taxon>
        <taxon>Sphingobacteriia</taxon>
        <taxon>Sphingobacteriales</taxon>
        <taxon>Sphingobacteriaceae</taxon>
        <taxon>Mucilaginibacter</taxon>
    </lineage>
</organism>
<proteinExistence type="predicted"/>
<dbReference type="OrthoDB" id="9801609at2"/>
<reference evidence="4 5" key="1">
    <citation type="submission" date="2018-10" db="EMBL/GenBank/DDBJ databases">
        <title>Genomic Encyclopedia of Archaeal and Bacterial Type Strains, Phase II (KMG-II): from individual species to whole genera.</title>
        <authorList>
            <person name="Goeker M."/>
        </authorList>
    </citation>
    <scope>NUCLEOTIDE SEQUENCE [LARGE SCALE GENOMIC DNA]</scope>
    <source>
        <strain evidence="4 5">DSM 18602</strain>
    </source>
</reference>
<dbReference type="Pfam" id="PF13439">
    <property type="entry name" value="Glyco_transf_4"/>
    <property type="match status" value="1"/>
</dbReference>
<dbReference type="AlphaFoldDB" id="A0A495JAD4"/>
<protein>
    <submittedName>
        <fullName evidence="4">Glycosyltransferase involved in cell wall biosynthesis</fullName>
    </submittedName>
</protein>
<dbReference type="CDD" id="cd03809">
    <property type="entry name" value="GT4_MtfB-like"/>
    <property type="match status" value="1"/>
</dbReference>
<dbReference type="Proteomes" id="UP000268007">
    <property type="component" value="Unassembled WGS sequence"/>
</dbReference>
<evidence type="ECO:0000259" key="2">
    <source>
        <dbReference type="Pfam" id="PF00534"/>
    </source>
</evidence>
<dbReference type="InterPro" id="IPR028098">
    <property type="entry name" value="Glyco_trans_4-like_N"/>
</dbReference>
<dbReference type="PANTHER" id="PTHR46401:SF2">
    <property type="entry name" value="GLYCOSYLTRANSFERASE WBBK-RELATED"/>
    <property type="match status" value="1"/>
</dbReference>
<dbReference type="EMBL" id="RBKU01000001">
    <property type="protein sequence ID" value="RKR85671.1"/>
    <property type="molecule type" value="Genomic_DNA"/>
</dbReference>
<feature type="domain" description="Glycosyltransferase subfamily 4-like N-terminal" evidence="3">
    <location>
        <begin position="64"/>
        <end position="174"/>
    </location>
</feature>
<evidence type="ECO:0000259" key="3">
    <source>
        <dbReference type="Pfam" id="PF13439"/>
    </source>
</evidence>
<dbReference type="InterPro" id="IPR001296">
    <property type="entry name" value="Glyco_trans_1"/>
</dbReference>
<feature type="domain" description="Glycosyl transferase family 1" evidence="2">
    <location>
        <begin position="183"/>
        <end position="340"/>
    </location>
</feature>
<sequence>MIKVQFDHQTFSMHKFGGISRYFASIQESLSKEPDFTFDRGILYTTNHYLKDQSFPLPKLIGDLFLQKERRRSKWNKRYAKLKIKKNDFDVFHPTYYNPYFLRKLNGPPIVLTVHDMIHELFPEYFPHFDDTIYLKRLLIEKADHFIAVSQNTADDLQRLFNIPDEKITVIHHGFFPAETDSNYIPPYQNYILYVGERGGYKNFYRFLEAVADVLISNNLNLVCAGSKSFCKAEEETMRRLNIAHLVTHVAPTDGELNQLYSKAKLFVYPSLYEGFGLPILEAFNNTCPVAISNTSCFEEVGGNAAAYFDPYDVRSIKETMNMVLLTPGKADELRAAGAQQLQKFSLKLCMEKTIGVYRKLAAKAG</sequence>
<keyword evidence="1 4" id="KW-0808">Transferase</keyword>
<evidence type="ECO:0000256" key="1">
    <source>
        <dbReference type="ARBA" id="ARBA00022679"/>
    </source>
</evidence>
<accession>A0A495JAD4</accession>
<dbReference type="GO" id="GO:0016757">
    <property type="term" value="F:glycosyltransferase activity"/>
    <property type="evidence" value="ECO:0007669"/>
    <property type="project" value="InterPro"/>
</dbReference>
<comment type="caution">
    <text evidence="4">The sequence shown here is derived from an EMBL/GenBank/DDBJ whole genome shotgun (WGS) entry which is preliminary data.</text>
</comment>
<name>A0A495JAD4_9SPHI</name>